<dbReference type="SUPFAM" id="SSF52096">
    <property type="entry name" value="ClpP/crotonase"/>
    <property type="match status" value="1"/>
</dbReference>
<dbReference type="Gene3D" id="2.30.42.10">
    <property type="match status" value="1"/>
</dbReference>
<dbReference type="SMART" id="SM00245">
    <property type="entry name" value="TSPc"/>
    <property type="match status" value="1"/>
</dbReference>
<evidence type="ECO:0000313" key="4">
    <source>
        <dbReference type="Proteomes" id="UP000621447"/>
    </source>
</evidence>
<dbReference type="PANTHER" id="PTHR32060:SF30">
    <property type="entry name" value="CARBOXY-TERMINAL PROCESSING PROTEASE CTPA"/>
    <property type="match status" value="1"/>
</dbReference>
<comment type="caution">
    <text evidence="3">The sequence shown here is derived from an EMBL/GenBank/DDBJ whole genome shotgun (WGS) entry which is preliminary data.</text>
</comment>
<dbReference type="RefSeq" id="WP_174194593.1">
    <property type="nucleotide sequence ID" value="NZ_JABULH010000005.1"/>
</dbReference>
<dbReference type="PANTHER" id="PTHR32060">
    <property type="entry name" value="TAIL-SPECIFIC PROTEASE"/>
    <property type="match status" value="1"/>
</dbReference>
<gene>
    <name evidence="3" type="ORF">HRV97_12455</name>
</gene>
<dbReference type="InterPro" id="IPR005151">
    <property type="entry name" value="Tail-specific_protease"/>
</dbReference>
<dbReference type="Gene3D" id="3.90.226.10">
    <property type="entry name" value="2-enoyl-CoA Hydratase, Chain A, domain 1"/>
    <property type="match status" value="1"/>
</dbReference>
<protein>
    <submittedName>
        <fullName evidence="3">Peptidase S41</fullName>
    </submittedName>
</protein>
<dbReference type="EMBL" id="JABULH010000005">
    <property type="protein sequence ID" value="NTS65970.1"/>
    <property type="molecule type" value="Genomic_DNA"/>
</dbReference>
<accession>A0ABX2JKG2</accession>
<dbReference type="PROSITE" id="PS51257">
    <property type="entry name" value="PROKAR_LIPOPROTEIN"/>
    <property type="match status" value="1"/>
</dbReference>
<dbReference type="Gene3D" id="3.30.750.170">
    <property type="match status" value="1"/>
</dbReference>
<feature type="region of interest" description="Disordered" evidence="1">
    <location>
        <begin position="30"/>
        <end position="49"/>
    </location>
</feature>
<keyword evidence="4" id="KW-1185">Reference proteome</keyword>
<evidence type="ECO:0000259" key="2">
    <source>
        <dbReference type="SMART" id="SM00245"/>
    </source>
</evidence>
<organism evidence="3 4">
    <name type="scientific">Sphingomonas hominis</name>
    <dbReference type="NCBI Taxonomy" id="2741495"/>
    <lineage>
        <taxon>Bacteria</taxon>
        <taxon>Pseudomonadati</taxon>
        <taxon>Pseudomonadota</taxon>
        <taxon>Alphaproteobacteria</taxon>
        <taxon>Sphingomonadales</taxon>
        <taxon>Sphingomonadaceae</taxon>
        <taxon>Sphingomonas</taxon>
    </lineage>
</organism>
<dbReference type="Pfam" id="PF03572">
    <property type="entry name" value="Peptidase_S41"/>
    <property type="match status" value="1"/>
</dbReference>
<reference evidence="3 4" key="1">
    <citation type="submission" date="2020-06" db="EMBL/GenBank/DDBJ databases">
        <title>Sphingomonas hominis sp. nov., a member of the Sphingomonas, isolated from the hair of a 22-year-old girl.</title>
        <authorList>
            <person name="Zhang D.-F."/>
            <person name="Cui X.-W."/>
        </authorList>
    </citation>
    <scope>NUCLEOTIDE SEQUENCE [LARGE SCALE GENOMIC DNA]</scope>
    <source>
        <strain evidence="3 4">HHU CXW</strain>
    </source>
</reference>
<name>A0ABX2JKG2_9SPHN</name>
<evidence type="ECO:0000313" key="3">
    <source>
        <dbReference type="EMBL" id="NTS65970.1"/>
    </source>
</evidence>
<dbReference type="InterPro" id="IPR029045">
    <property type="entry name" value="ClpP/crotonase-like_dom_sf"/>
</dbReference>
<dbReference type="Proteomes" id="UP000621447">
    <property type="component" value="Unassembled WGS sequence"/>
</dbReference>
<evidence type="ECO:0000256" key="1">
    <source>
        <dbReference type="SAM" id="MobiDB-lite"/>
    </source>
</evidence>
<feature type="domain" description="Tail specific protease" evidence="2">
    <location>
        <begin position="210"/>
        <end position="414"/>
    </location>
</feature>
<dbReference type="CDD" id="cd07561">
    <property type="entry name" value="Peptidase_S41_CPP_like"/>
    <property type="match status" value="1"/>
</dbReference>
<sequence length="486" mass="51150">MRAGRFSGLLASAALLASCGGGDGGGSGSGVPIASAPTPTPAASPTPTAAAGCSLRERQDWAFAQLNEWYLFPETLPASLSPAGYSTVDDYVDALTATARAQRKDRYFTYLTSIAEENAYYSAGASGGFGIRLGYDTTNRRVGIIEAFEGAPALAAGLDRGTEILAIGTSADTLRTTSDLIAANGPQGVVDALGPDNAGTTRVLRVSDNSGTRNVTLTKADFNLTPVSSRYGAKIITDNGMRVGYVNLRTFIGTADAGLRSAFQQFRDAGITNVIVDVRYNGGGSLSIAELFTDLLGGARSTNDVQSYITFRPSKASQNETTYFSPQPQSIAPTKIAFIGTGSTASASEYVINSMLPYLRSNVALIGSNTYGKPVGQIALDRSQCDDRLRVIALALQNASRQGDYYDGLATKVETSCQAVDDATYQMGDPREASTRAALNFLQGRGCTRIGATASVERATTPFAQRQQLLSPERPSTAQRETPGLF</sequence>
<proteinExistence type="predicted"/>
<dbReference type="InterPro" id="IPR036034">
    <property type="entry name" value="PDZ_sf"/>
</dbReference>